<proteinExistence type="predicted"/>
<evidence type="ECO:0008006" key="4">
    <source>
        <dbReference type="Google" id="ProtNLM"/>
    </source>
</evidence>
<dbReference type="RefSeq" id="WP_108893357.1">
    <property type="nucleotide sequence ID" value="NZ_ONZF01000002.1"/>
</dbReference>
<keyword evidence="3" id="KW-1185">Reference proteome</keyword>
<organism evidence="2 3">
    <name type="scientific">Palleronia abyssalis</name>
    <dbReference type="NCBI Taxonomy" id="1501240"/>
    <lineage>
        <taxon>Bacteria</taxon>
        <taxon>Pseudomonadati</taxon>
        <taxon>Pseudomonadota</taxon>
        <taxon>Alphaproteobacteria</taxon>
        <taxon>Rhodobacterales</taxon>
        <taxon>Roseobacteraceae</taxon>
        <taxon>Palleronia</taxon>
    </lineage>
</organism>
<keyword evidence="1" id="KW-0472">Membrane</keyword>
<feature type="transmembrane region" description="Helical" evidence="1">
    <location>
        <begin position="41"/>
        <end position="59"/>
    </location>
</feature>
<evidence type="ECO:0000313" key="2">
    <source>
        <dbReference type="EMBL" id="SPJ23533.1"/>
    </source>
</evidence>
<keyword evidence="1" id="KW-1133">Transmembrane helix</keyword>
<dbReference type="AlphaFoldDB" id="A0A2R8BTS5"/>
<name>A0A2R8BTS5_9RHOB</name>
<evidence type="ECO:0000313" key="3">
    <source>
        <dbReference type="Proteomes" id="UP000244912"/>
    </source>
</evidence>
<dbReference type="EMBL" id="ONZF01000002">
    <property type="protein sequence ID" value="SPJ23533.1"/>
    <property type="molecule type" value="Genomic_DNA"/>
</dbReference>
<protein>
    <recommendedName>
        <fullName evidence="4">Phenylalanyl-tRNA synthetase subunit beta</fullName>
    </recommendedName>
</protein>
<keyword evidence="1" id="KW-0812">Transmembrane</keyword>
<dbReference type="Proteomes" id="UP000244912">
    <property type="component" value="Unassembled WGS sequence"/>
</dbReference>
<accession>A0A2R8BTS5</accession>
<dbReference type="OrthoDB" id="7875775at2"/>
<reference evidence="2 3" key="1">
    <citation type="submission" date="2018-03" db="EMBL/GenBank/DDBJ databases">
        <authorList>
            <person name="Keele B.F."/>
        </authorList>
    </citation>
    <scope>NUCLEOTIDE SEQUENCE [LARGE SCALE GENOMIC DNA]</scope>
    <source>
        <strain evidence="2 3">CECT 8504</strain>
    </source>
</reference>
<evidence type="ECO:0000256" key="1">
    <source>
        <dbReference type="SAM" id="Phobius"/>
    </source>
</evidence>
<sequence>MRIAKILFILFTACLVIAGHVGLWRSDAPDELKMKLTVLNALGWAIVILPAFAVARWAAMKRPSADQSSQSPK</sequence>
<gene>
    <name evidence="2" type="ORF">PAA8504_01345</name>
</gene>